<protein>
    <recommendedName>
        <fullName evidence="3">Carboxypeptidase regulatory-like domain-containing protein</fullName>
    </recommendedName>
</protein>
<proteinExistence type="predicted"/>
<organism evidence="1 2">
    <name type="scientific">Ancylomarina longa</name>
    <dbReference type="NCBI Taxonomy" id="2487017"/>
    <lineage>
        <taxon>Bacteria</taxon>
        <taxon>Pseudomonadati</taxon>
        <taxon>Bacteroidota</taxon>
        <taxon>Bacteroidia</taxon>
        <taxon>Marinilabiliales</taxon>
        <taxon>Marinifilaceae</taxon>
        <taxon>Ancylomarina</taxon>
    </lineage>
</organism>
<comment type="caution">
    <text evidence="1">The sequence shown here is derived from an EMBL/GenBank/DDBJ whole genome shotgun (WGS) entry which is preliminary data.</text>
</comment>
<keyword evidence="2" id="KW-1185">Reference proteome</keyword>
<sequence length="106" mass="12286">MPVGRGEICQVKRKVYVYELTTFSDVEQIDYTSFFSAINTKLVTIVESDNEGFFQIELEPGNYSLFVKEDGKFYSNLFDSNGIFPVYIELDKVSEVRFDITYKATF</sequence>
<evidence type="ECO:0008006" key="3">
    <source>
        <dbReference type="Google" id="ProtNLM"/>
    </source>
</evidence>
<dbReference type="EMBL" id="RJJX01000013">
    <property type="protein sequence ID" value="RUT77939.1"/>
    <property type="molecule type" value="Genomic_DNA"/>
</dbReference>
<gene>
    <name evidence="1" type="ORF">DLK05_10695</name>
</gene>
<evidence type="ECO:0000313" key="1">
    <source>
        <dbReference type="EMBL" id="RUT77939.1"/>
    </source>
</evidence>
<dbReference type="AlphaFoldDB" id="A0A434AUC3"/>
<name>A0A434AUC3_9BACT</name>
<reference evidence="1 2" key="1">
    <citation type="submission" date="2018-11" db="EMBL/GenBank/DDBJ databases">
        <title>Parancylomarina longa gen. nov., sp. nov., isolated from sediments of southern Okinawa.</title>
        <authorList>
            <person name="Fu T."/>
        </authorList>
    </citation>
    <scope>NUCLEOTIDE SEQUENCE [LARGE SCALE GENOMIC DNA]</scope>
    <source>
        <strain evidence="1 2">T3-2 S1-C</strain>
    </source>
</reference>
<dbReference type="Proteomes" id="UP000282985">
    <property type="component" value="Unassembled WGS sequence"/>
</dbReference>
<accession>A0A434AUC3</accession>
<evidence type="ECO:0000313" key="2">
    <source>
        <dbReference type="Proteomes" id="UP000282985"/>
    </source>
</evidence>